<accession>A0ABC9X363</accession>
<dbReference type="InterPro" id="IPR016024">
    <property type="entry name" value="ARM-type_fold"/>
</dbReference>
<dbReference type="Proteomes" id="UP001623348">
    <property type="component" value="Unassembled WGS sequence"/>
</dbReference>
<dbReference type="AlphaFoldDB" id="A0ABC9X363"/>
<dbReference type="Pfam" id="PF23227">
    <property type="entry name" value="HEAT_MROH2B_C"/>
    <property type="match status" value="1"/>
</dbReference>
<proteinExistence type="predicted"/>
<dbReference type="SUPFAM" id="SSF48371">
    <property type="entry name" value="ARM repeat"/>
    <property type="match status" value="1"/>
</dbReference>
<organism evidence="2 3">
    <name type="scientific">Grus japonensis</name>
    <name type="common">Japanese crane</name>
    <name type="synonym">Red-crowned crane</name>
    <dbReference type="NCBI Taxonomy" id="30415"/>
    <lineage>
        <taxon>Eukaryota</taxon>
        <taxon>Metazoa</taxon>
        <taxon>Chordata</taxon>
        <taxon>Craniata</taxon>
        <taxon>Vertebrata</taxon>
        <taxon>Euteleostomi</taxon>
        <taxon>Archelosauria</taxon>
        <taxon>Archosauria</taxon>
        <taxon>Dinosauria</taxon>
        <taxon>Saurischia</taxon>
        <taxon>Theropoda</taxon>
        <taxon>Coelurosauria</taxon>
        <taxon>Aves</taxon>
        <taxon>Neognathae</taxon>
        <taxon>Neoaves</taxon>
        <taxon>Gruiformes</taxon>
        <taxon>Gruidae</taxon>
        <taxon>Grus</taxon>
    </lineage>
</organism>
<evidence type="ECO:0000313" key="3">
    <source>
        <dbReference type="Proteomes" id="UP001623348"/>
    </source>
</evidence>
<protein>
    <submittedName>
        <fullName evidence="2">Maestro heat-like repeat family member 5</fullName>
    </submittedName>
</protein>
<dbReference type="Gene3D" id="1.25.10.10">
    <property type="entry name" value="Leucine-rich Repeat Variant"/>
    <property type="match status" value="1"/>
</dbReference>
<reference evidence="2 3" key="1">
    <citation type="submission" date="2024-06" db="EMBL/GenBank/DDBJ databases">
        <title>The draft genome of Grus japonensis, version 3.</title>
        <authorList>
            <person name="Nabeshima K."/>
            <person name="Suzuki S."/>
            <person name="Onuma M."/>
        </authorList>
    </citation>
    <scope>NUCLEOTIDE SEQUENCE [LARGE SCALE GENOMIC DNA]</scope>
    <source>
        <strain evidence="2 3">451A</strain>
    </source>
</reference>
<keyword evidence="3" id="KW-1185">Reference proteome</keyword>
<dbReference type="EMBL" id="BAAFJT010000006">
    <property type="protein sequence ID" value="GAB0191871.1"/>
    <property type="molecule type" value="Genomic_DNA"/>
</dbReference>
<evidence type="ECO:0000313" key="2">
    <source>
        <dbReference type="EMBL" id="GAB0191871.1"/>
    </source>
</evidence>
<dbReference type="InterPro" id="IPR045206">
    <property type="entry name" value="Maestro_heat-like_prot"/>
</dbReference>
<dbReference type="InterPro" id="IPR055406">
    <property type="entry name" value="HEAT_Maestro"/>
</dbReference>
<dbReference type="InterPro" id="IPR011989">
    <property type="entry name" value="ARM-like"/>
</dbReference>
<comment type="caution">
    <text evidence="2">The sequence shown here is derived from an EMBL/GenBank/DDBJ whole genome shotgun (WGS) entry which is preliminary data.</text>
</comment>
<feature type="domain" description="Maestro/Maestro-like HEAT-repeats" evidence="1">
    <location>
        <begin position="73"/>
        <end position="201"/>
    </location>
</feature>
<dbReference type="PANTHER" id="PTHR23120:SF42">
    <property type="entry name" value="MAESTRO HEAT-LIKE REPEAT FAMILY MEMBER 3"/>
    <property type="match status" value="1"/>
</dbReference>
<sequence length="218" mass="24712">MSRNACNRIIRYLVELLRRKETRWELPAMAFLVELVACPGIKGDRTLQLILRYLQSQRNAVPAAKAHSATAGCHHGEVVGMTLSVLSKVVQNVDVPIASPIALQLAEALRPLFDKESSYVQLLSIHFFRDVMGFVAEAGKKPLEPHVQQSLFPLLYHLHDENQRVAEASRETLLQATTFLKMRKLAWLLKRQQTWEVGECLLTEPSSRADEYLLQSLL</sequence>
<name>A0ABC9X363_GRUJA</name>
<evidence type="ECO:0000259" key="1">
    <source>
        <dbReference type="Pfam" id="PF23227"/>
    </source>
</evidence>
<gene>
    <name evidence="2" type="ORF">GRJ2_001652400</name>
</gene>
<dbReference type="PANTHER" id="PTHR23120">
    <property type="entry name" value="MAESTRO-RELATED HEAT DOMAIN-CONTAINING"/>
    <property type="match status" value="1"/>
</dbReference>